<dbReference type="PANTHER" id="PTHR31889">
    <property type="entry name" value="FUCOSYLTRANSFERASE 2-RELATED"/>
    <property type="match status" value="1"/>
</dbReference>
<sequence length="451" mass="52676">MNQKTLYKTIGISLLVFQVVMVVYMLFNRKRSSFATSHKLFVPHYFNETLSYADKGLAPPKEAFEKMLYLYQQYHQSVLDSYVFSGRNCFSNGVIQGHEKSPQFVVFKAHMYSGYGNIIMGLFSTLLYALLSNRVFLVNWNGGEVGCHASLSQLLKDPVLKSHSLMWNYADVKSKSIENGCPRERWESIERNWLHMESTVYHDRSKLSYRYFKCSKGFAQILPTYLSKENEKFNQINSKDFIEMEAAQYFAPSLYADNDVYYQLFSKFEKKNMDWELVPQLYRINIFEKLAPFLFKPIDTIQNKIDEYEKELFGEKLANPDSTFILGVQIRKNLQENLFHNTPVSIYWDCAKQRISALDTKKYKKVIIFLTSDYVPAYDEAKHVFSEMKIKGIEISLVHMPQNVPKSRSVESVQTALVDLYVMMKADDLIMSEKSTCKFIEIFDNIYKLVC</sequence>
<evidence type="ECO:0000313" key="8">
    <source>
        <dbReference type="Proteomes" id="UP000006671"/>
    </source>
</evidence>
<dbReference type="KEGG" id="ngr:NAEGRDRAFT_66728"/>
<dbReference type="AlphaFoldDB" id="D2VCY0"/>
<keyword evidence="6" id="KW-1133">Transmembrane helix</keyword>
<dbReference type="VEuPathDB" id="AmoebaDB:NAEGRDRAFT_66728"/>
<dbReference type="Gene3D" id="3.40.50.11350">
    <property type="match status" value="1"/>
</dbReference>
<dbReference type="GO" id="GO:0042546">
    <property type="term" value="P:cell wall biogenesis"/>
    <property type="evidence" value="ECO:0007669"/>
    <property type="project" value="InterPro"/>
</dbReference>
<organism evidence="8">
    <name type="scientific">Naegleria gruberi</name>
    <name type="common">Amoeba</name>
    <dbReference type="NCBI Taxonomy" id="5762"/>
    <lineage>
        <taxon>Eukaryota</taxon>
        <taxon>Discoba</taxon>
        <taxon>Heterolobosea</taxon>
        <taxon>Tetramitia</taxon>
        <taxon>Eutetramitia</taxon>
        <taxon>Vahlkampfiidae</taxon>
        <taxon>Naegleria</taxon>
    </lineage>
</organism>
<dbReference type="PANTHER" id="PTHR31889:SF2">
    <property type="entry name" value="FUCOSYLTRANSFERASE 3"/>
    <property type="match status" value="1"/>
</dbReference>
<dbReference type="EMBL" id="GG738863">
    <property type="protein sequence ID" value="EFC45381.1"/>
    <property type="molecule type" value="Genomic_DNA"/>
</dbReference>
<gene>
    <name evidence="7" type="ORF">NAEGRDRAFT_66728</name>
</gene>
<evidence type="ECO:0000313" key="7">
    <source>
        <dbReference type="EMBL" id="EFC45381.1"/>
    </source>
</evidence>
<evidence type="ECO:0000256" key="6">
    <source>
        <dbReference type="SAM" id="Phobius"/>
    </source>
</evidence>
<feature type="transmembrane region" description="Helical" evidence="6">
    <location>
        <begin position="112"/>
        <end position="131"/>
    </location>
</feature>
<keyword evidence="5" id="KW-0961">Cell wall biogenesis/degradation</keyword>
<proteinExistence type="inferred from homology"/>
<evidence type="ECO:0000256" key="3">
    <source>
        <dbReference type="ARBA" id="ARBA00022679"/>
    </source>
</evidence>
<evidence type="ECO:0000256" key="4">
    <source>
        <dbReference type="ARBA" id="ARBA00023180"/>
    </source>
</evidence>
<protein>
    <submittedName>
        <fullName evidence="7">Predicted protein</fullName>
    </submittedName>
</protein>
<dbReference type="InterPro" id="IPR004938">
    <property type="entry name" value="XG_FTase"/>
</dbReference>
<reference evidence="7 8" key="1">
    <citation type="journal article" date="2010" name="Cell">
        <title>The genome of Naegleria gruberi illuminates early eukaryotic versatility.</title>
        <authorList>
            <person name="Fritz-Laylin L.K."/>
            <person name="Prochnik S.E."/>
            <person name="Ginger M.L."/>
            <person name="Dacks J.B."/>
            <person name="Carpenter M.L."/>
            <person name="Field M.C."/>
            <person name="Kuo A."/>
            <person name="Paredez A."/>
            <person name="Chapman J."/>
            <person name="Pham J."/>
            <person name="Shu S."/>
            <person name="Neupane R."/>
            <person name="Cipriano M."/>
            <person name="Mancuso J."/>
            <person name="Tu H."/>
            <person name="Salamov A."/>
            <person name="Lindquist E."/>
            <person name="Shapiro H."/>
            <person name="Lucas S."/>
            <person name="Grigoriev I.V."/>
            <person name="Cande W.Z."/>
            <person name="Fulton C."/>
            <person name="Rokhsar D.S."/>
            <person name="Dawson S.C."/>
        </authorList>
    </citation>
    <scope>NUCLEOTIDE SEQUENCE [LARGE SCALE GENOMIC DNA]</scope>
    <source>
        <strain evidence="7 8">NEG-M</strain>
    </source>
</reference>
<evidence type="ECO:0000256" key="5">
    <source>
        <dbReference type="ARBA" id="ARBA00023316"/>
    </source>
</evidence>
<keyword evidence="6" id="KW-0472">Membrane</keyword>
<keyword evidence="4" id="KW-0325">Glycoprotein</keyword>
<dbReference type="GO" id="GO:0008107">
    <property type="term" value="F:galactoside 2-alpha-L-fucosyltransferase activity"/>
    <property type="evidence" value="ECO:0007669"/>
    <property type="project" value="InterPro"/>
</dbReference>
<evidence type="ECO:0000256" key="1">
    <source>
        <dbReference type="ARBA" id="ARBA00010481"/>
    </source>
</evidence>
<dbReference type="RefSeq" id="XP_002678125.1">
    <property type="nucleotide sequence ID" value="XM_002678079.1"/>
</dbReference>
<accession>D2VCY0</accession>
<evidence type="ECO:0000256" key="2">
    <source>
        <dbReference type="ARBA" id="ARBA00022676"/>
    </source>
</evidence>
<name>D2VCY0_NAEGR</name>
<comment type="similarity">
    <text evidence="1">Belongs to the glycosyltransferase 37 family.</text>
</comment>
<dbReference type="GeneID" id="8857470"/>
<dbReference type="Proteomes" id="UP000006671">
    <property type="component" value="Unassembled WGS sequence"/>
</dbReference>
<dbReference type="OMA" id="CQYIVWV"/>
<keyword evidence="6" id="KW-0812">Transmembrane</keyword>
<keyword evidence="8" id="KW-1185">Reference proteome</keyword>
<dbReference type="GO" id="GO:0016020">
    <property type="term" value="C:membrane"/>
    <property type="evidence" value="ECO:0007669"/>
    <property type="project" value="InterPro"/>
</dbReference>
<dbReference type="GO" id="GO:0071555">
    <property type="term" value="P:cell wall organization"/>
    <property type="evidence" value="ECO:0007669"/>
    <property type="project" value="UniProtKB-KW"/>
</dbReference>
<dbReference type="InParanoid" id="D2VCY0"/>
<dbReference type="OrthoDB" id="428346at2759"/>
<feature type="transmembrane region" description="Helical" evidence="6">
    <location>
        <begin position="6"/>
        <end position="27"/>
    </location>
</feature>
<keyword evidence="2" id="KW-0328">Glycosyltransferase</keyword>
<keyword evidence="3" id="KW-0808">Transferase</keyword>